<organism evidence="1 2">
    <name type="scientific">Hominifimenecus microfluidus</name>
    <dbReference type="NCBI Taxonomy" id="2885348"/>
    <lineage>
        <taxon>Bacteria</taxon>
        <taxon>Bacillati</taxon>
        <taxon>Bacillota</taxon>
        <taxon>Clostridia</taxon>
        <taxon>Lachnospirales</taxon>
        <taxon>Lachnospiraceae</taxon>
        <taxon>Hominifimenecus</taxon>
    </lineage>
</organism>
<evidence type="ECO:0000313" key="2">
    <source>
        <dbReference type="Proteomes" id="UP001198182"/>
    </source>
</evidence>
<sequence>MRKEAPTSIGGGGCHSLIVSLFICASVYDSIREQIGDDTMDLIQNAAGQQ</sequence>
<protein>
    <submittedName>
        <fullName evidence="1">Uncharacterized protein</fullName>
    </submittedName>
</protein>
<dbReference type="AlphaFoldDB" id="A0AAE3JF21"/>
<reference evidence="1" key="1">
    <citation type="submission" date="2021-10" db="EMBL/GenBank/DDBJ databases">
        <title>Anaerobic single-cell dispensing facilitates the cultivation of human gut bacteria.</title>
        <authorList>
            <person name="Afrizal A."/>
        </authorList>
    </citation>
    <scope>NUCLEOTIDE SEQUENCE</scope>
    <source>
        <strain evidence="1">CLA-AA-H215</strain>
    </source>
</reference>
<keyword evidence="2" id="KW-1185">Reference proteome</keyword>
<dbReference type="Proteomes" id="UP001198182">
    <property type="component" value="Unassembled WGS sequence"/>
</dbReference>
<accession>A0AAE3JF21</accession>
<comment type="caution">
    <text evidence="1">The sequence shown here is derived from an EMBL/GenBank/DDBJ whole genome shotgun (WGS) entry which is preliminary data.</text>
</comment>
<name>A0AAE3JF21_9FIRM</name>
<dbReference type="EMBL" id="JAJEQR010000020">
    <property type="protein sequence ID" value="MCC2230965.1"/>
    <property type="molecule type" value="Genomic_DNA"/>
</dbReference>
<gene>
    <name evidence="1" type="ORF">LKD81_08135</name>
</gene>
<proteinExistence type="predicted"/>
<evidence type="ECO:0000313" key="1">
    <source>
        <dbReference type="EMBL" id="MCC2230965.1"/>
    </source>
</evidence>
<dbReference type="RefSeq" id="WP_308453501.1">
    <property type="nucleotide sequence ID" value="NZ_JAJEQR010000020.1"/>
</dbReference>